<feature type="domain" description="Saccharopine dehydrogenase NADP binding" evidence="1">
    <location>
        <begin position="2"/>
        <end position="146"/>
    </location>
</feature>
<evidence type="ECO:0000259" key="1">
    <source>
        <dbReference type="Pfam" id="PF03435"/>
    </source>
</evidence>
<reference evidence="3" key="2">
    <citation type="journal article" date="2021" name="PeerJ">
        <title>Extensive microbial diversity within the chicken gut microbiome revealed by metagenomics and culture.</title>
        <authorList>
            <person name="Gilroy R."/>
            <person name="Ravi A."/>
            <person name="Getino M."/>
            <person name="Pursley I."/>
            <person name="Horton D.L."/>
            <person name="Alikhan N.F."/>
            <person name="Baker D."/>
            <person name="Gharbi K."/>
            <person name="Hall N."/>
            <person name="Watson M."/>
            <person name="Adriaenssens E.M."/>
            <person name="Foster-Nyarko E."/>
            <person name="Jarju S."/>
            <person name="Secka A."/>
            <person name="Antonio M."/>
            <person name="Oren A."/>
            <person name="Chaudhuri R.R."/>
            <person name="La Ragione R."/>
            <person name="Hildebrand F."/>
            <person name="Pallen M.J."/>
        </authorList>
    </citation>
    <scope>NUCLEOTIDE SEQUENCE</scope>
    <source>
        <strain evidence="3">ChiHcec3-6078</strain>
    </source>
</reference>
<comment type="caution">
    <text evidence="3">The sequence shown here is derived from an EMBL/GenBank/DDBJ whole genome shotgun (WGS) entry which is preliminary data.</text>
</comment>
<evidence type="ECO:0000313" key="3">
    <source>
        <dbReference type="EMBL" id="HIU25848.1"/>
    </source>
</evidence>
<feature type="domain" description="Saccharopine dehydrogenase-like C-terminal" evidence="2">
    <location>
        <begin position="151"/>
        <end position="404"/>
    </location>
</feature>
<dbReference type="PANTHER" id="PTHR43796">
    <property type="entry name" value="CARBOXYNORSPERMIDINE SYNTHASE"/>
    <property type="match status" value="1"/>
</dbReference>
<dbReference type="InterPro" id="IPR036291">
    <property type="entry name" value="NAD(P)-bd_dom_sf"/>
</dbReference>
<dbReference type="AlphaFoldDB" id="A0A9D1I276"/>
<dbReference type="Proteomes" id="UP000824090">
    <property type="component" value="Unassembled WGS sequence"/>
</dbReference>
<dbReference type="SUPFAM" id="SSF51735">
    <property type="entry name" value="NAD(P)-binding Rossmann-fold domains"/>
    <property type="match status" value="1"/>
</dbReference>
<dbReference type="Gene3D" id="3.40.50.720">
    <property type="entry name" value="NAD(P)-binding Rossmann-like Domain"/>
    <property type="match status" value="1"/>
</dbReference>
<protein>
    <submittedName>
        <fullName evidence="3">Saccharopine dehydrogenase NADP-binding domain-containing protein</fullName>
    </submittedName>
</protein>
<dbReference type="Pfam" id="PF03435">
    <property type="entry name" value="Sacchrp_dh_NADP"/>
    <property type="match status" value="1"/>
</dbReference>
<accession>A0A9D1I276</accession>
<organism evidence="3 4">
    <name type="scientific">Candidatus Allocopromorpha excrementigallinarum</name>
    <dbReference type="NCBI Taxonomy" id="2840742"/>
    <lineage>
        <taxon>Bacteria</taxon>
        <taxon>Bacillati</taxon>
        <taxon>Bacillota</taxon>
        <taxon>Clostridia</taxon>
        <taxon>Eubacteriales</taxon>
        <taxon>Eubacteriaceae</taxon>
        <taxon>Eubacteriaceae incertae sedis</taxon>
        <taxon>Candidatus Allocopromorpha</taxon>
    </lineage>
</organism>
<dbReference type="Pfam" id="PF16653">
    <property type="entry name" value="Sacchrp_dh_C"/>
    <property type="match status" value="1"/>
</dbReference>
<evidence type="ECO:0000259" key="2">
    <source>
        <dbReference type="Pfam" id="PF16653"/>
    </source>
</evidence>
<gene>
    <name evidence="3" type="ORF">IAC50_05070</name>
</gene>
<dbReference type="Gene3D" id="3.30.360.10">
    <property type="entry name" value="Dihydrodipicolinate Reductase, domain 2"/>
    <property type="match status" value="1"/>
</dbReference>
<dbReference type="InterPro" id="IPR032095">
    <property type="entry name" value="Sacchrp_dh-like_C"/>
</dbReference>
<dbReference type="EMBL" id="DVMP01000090">
    <property type="protein sequence ID" value="HIU25848.1"/>
    <property type="molecule type" value="Genomic_DNA"/>
</dbReference>
<dbReference type="InterPro" id="IPR005097">
    <property type="entry name" value="Sacchrp_dh_NADP-bd"/>
</dbReference>
<sequence length="438" mass="48977">MLLVGAGAVGESILRILQARDPESKWLEKVVVGDYDLDRAKEVCDHLKDAGRYKPYQLNARNVEEIVKAVKDNGCDFVMDAAAPFVSNNIFDAAYEAGADYASMGTWTVPYDPPVYGIGLENSYSEYMADYNFKRHEDWKKKGNMACICLGIDPGVVDVFAKFAAEYLFDQLKEIHVKDGGNLEIPSAGEDDITFGFNVWTVLDECVNPNVEWDKEKGFIVDKPFAGEEVFEMPAGVGPNTMVKVEHEETVLMPKFLEKYGLEKCTFKISLDDNLVNALKVITALGLRSLKPVEIDGKKIIPRDVVAACAPQPKDIGDEMVGKMCVGIHCKGIKDGMEREIFMYQPFDNQESMKKWNMQAVVAQTGFGAAIGIELIGRGIWKDKGVYAPEYFDPIPYLEIMDEAGFDYGIVEMDSPYKEAKDKEMMAEIFREAKKEKG</sequence>
<name>A0A9D1I276_9FIRM</name>
<proteinExistence type="predicted"/>
<dbReference type="PANTHER" id="PTHR43796:SF2">
    <property type="entry name" value="CARBOXYNORSPERMIDINE SYNTHASE"/>
    <property type="match status" value="1"/>
</dbReference>
<evidence type="ECO:0000313" key="4">
    <source>
        <dbReference type="Proteomes" id="UP000824090"/>
    </source>
</evidence>
<reference evidence="3" key="1">
    <citation type="submission" date="2020-10" db="EMBL/GenBank/DDBJ databases">
        <authorList>
            <person name="Gilroy R."/>
        </authorList>
    </citation>
    <scope>NUCLEOTIDE SEQUENCE</scope>
    <source>
        <strain evidence="3">ChiHcec3-6078</strain>
    </source>
</reference>